<dbReference type="EMBL" id="CAJJDP010000087">
    <property type="protein sequence ID" value="CAD8186522.1"/>
    <property type="molecule type" value="Genomic_DNA"/>
</dbReference>
<organism evidence="1 2">
    <name type="scientific">Paramecium octaurelia</name>
    <dbReference type="NCBI Taxonomy" id="43137"/>
    <lineage>
        <taxon>Eukaryota</taxon>
        <taxon>Sar</taxon>
        <taxon>Alveolata</taxon>
        <taxon>Ciliophora</taxon>
        <taxon>Intramacronucleata</taxon>
        <taxon>Oligohymenophorea</taxon>
        <taxon>Peniculida</taxon>
        <taxon>Parameciidae</taxon>
        <taxon>Paramecium</taxon>
    </lineage>
</organism>
<evidence type="ECO:0000313" key="2">
    <source>
        <dbReference type="Proteomes" id="UP000683925"/>
    </source>
</evidence>
<gene>
    <name evidence="1" type="ORF">POCTA_138.1.T0880075</name>
</gene>
<dbReference type="Proteomes" id="UP000683925">
    <property type="component" value="Unassembled WGS sequence"/>
</dbReference>
<accession>A0A8S1WD35</accession>
<protein>
    <submittedName>
        <fullName evidence="1">Uncharacterized protein</fullName>
    </submittedName>
</protein>
<keyword evidence="2" id="KW-1185">Reference proteome</keyword>
<proteinExistence type="predicted"/>
<evidence type="ECO:0000313" key="1">
    <source>
        <dbReference type="EMBL" id="CAD8186522.1"/>
    </source>
</evidence>
<comment type="caution">
    <text evidence="1">The sequence shown here is derived from an EMBL/GenBank/DDBJ whole genome shotgun (WGS) entry which is preliminary data.</text>
</comment>
<sequence length="151" mass="18380">MPTKHLIFRFHSHTDKKSFAITRFLFIQLFLMNQTNNLFRPKPMPELIFIITRRGFEDFQIYNGTVVDSMILTREIRKSESKRLQTYCQLLHRSMRFYIQILMKQPLLRLQLYQSNNFTIKNNQLQRLFQILKNILTSLIRLLMESYQICK</sequence>
<dbReference type="AlphaFoldDB" id="A0A8S1WD35"/>
<name>A0A8S1WD35_PAROT</name>
<reference evidence="1" key="1">
    <citation type="submission" date="2021-01" db="EMBL/GenBank/DDBJ databases">
        <authorList>
            <consortium name="Genoscope - CEA"/>
            <person name="William W."/>
        </authorList>
    </citation>
    <scope>NUCLEOTIDE SEQUENCE</scope>
</reference>